<dbReference type="RefSeq" id="WP_074647454.1">
    <property type="nucleotide sequence ID" value="NZ_FNBL01000023.1"/>
</dbReference>
<proteinExistence type="predicted"/>
<feature type="transmembrane region" description="Helical" evidence="1">
    <location>
        <begin position="86"/>
        <end position="108"/>
    </location>
</feature>
<accession>A0A1G7UM45</accession>
<feature type="transmembrane region" description="Helical" evidence="1">
    <location>
        <begin position="56"/>
        <end position="74"/>
    </location>
</feature>
<name>A0A1G7UM45_9RHOB</name>
<evidence type="ECO:0000259" key="2">
    <source>
        <dbReference type="Pfam" id="PF07331"/>
    </source>
</evidence>
<dbReference type="AlphaFoldDB" id="A0A1G7UM45"/>
<dbReference type="EMBL" id="FNBL01000023">
    <property type="protein sequence ID" value="SDG48311.1"/>
    <property type="molecule type" value="Genomic_DNA"/>
</dbReference>
<evidence type="ECO:0000256" key="1">
    <source>
        <dbReference type="SAM" id="Phobius"/>
    </source>
</evidence>
<dbReference type="InterPro" id="IPR009936">
    <property type="entry name" value="DUF1468"/>
</dbReference>
<feature type="transmembrane region" description="Helical" evidence="1">
    <location>
        <begin position="129"/>
        <end position="146"/>
    </location>
</feature>
<evidence type="ECO:0000313" key="3">
    <source>
        <dbReference type="EMBL" id="SDG48311.1"/>
    </source>
</evidence>
<feature type="transmembrane region" description="Helical" evidence="1">
    <location>
        <begin position="15"/>
        <end position="35"/>
    </location>
</feature>
<feature type="domain" description="DUF1468" evidence="2">
    <location>
        <begin position="21"/>
        <end position="155"/>
    </location>
</feature>
<gene>
    <name evidence="3" type="ORF">SAMN04488117_12319</name>
</gene>
<dbReference type="Pfam" id="PF07331">
    <property type="entry name" value="TctB"/>
    <property type="match status" value="1"/>
</dbReference>
<keyword evidence="1" id="KW-1133">Transmembrane helix</keyword>
<keyword evidence="1" id="KW-0812">Transmembrane</keyword>
<reference evidence="3 4" key="1">
    <citation type="submission" date="2016-10" db="EMBL/GenBank/DDBJ databases">
        <authorList>
            <person name="de Groot N.N."/>
        </authorList>
    </citation>
    <scope>NUCLEOTIDE SEQUENCE [LARGE SCALE GENOMIC DNA]</scope>
    <source>
        <strain evidence="3 4">DSM 27375</strain>
    </source>
</reference>
<keyword evidence="1" id="KW-0472">Membrane</keyword>
<evidence type="ECO:0000313" key="4">
    <source>
        <dbReference type="Proteomes" id="UP000182284"/>
    </source>
</evidence>
<sequence length="155" mass="16483">MTVTTNPGGAFRPGFRTLTCLVLLAGSLAGLYLLDRQIEVFGFGAQGPDARTLPRIVLWVLTAALLARLAVSWRTPDVYAGPPRRVLRVLIVIATTITALWLMPRFGFFPGAVVAGISVTLSLGERRPLLVVGVPLILAAAVFLGGRNGLNIPLP</sequence>
<organism evidence="3 4">
    <name type="scientific">Celeribacter baekdonensis</name>
    <dbReference type="NCBI Taxonomy" id="875171"/>
    <lineage>
        <taxon>Bacteria</taxon>
        <taxon>Pseudomonadati</taxon>
        <taxon>Pseudomonadota</taxon>
        <taxon>Alphaproteobacteria</taxon>
        <taxon>Rhodobacterales</taxon>
        <taxon>Roseobacteraceae</taxon>
        <taxon>Celeribacter</taxon>
    </lineage>
</organism>
<dbReference type="Proteomes" id="UP000182284">
    <property type="component" value="Unassembled WGS sequence"/>
</dbReference>
<protein>
    <submittedName>
        <fullName evidence="3">Tripartite tricarboxylate transporter TctB family protein</fullName>
    </submittedName>
</protein>